<reference evidence="2 3" key="1">
    <citation type="submission" date="2017-06" db="EMBL/GenBank/DDBJ databases">
        <title>Comparative genomic analysis of Ambrosia Fusariam Clade fungi.</title>
        <authorList>
            <person name="Stajich J.E."/>
            <person name="Carrillo J."/>
            <person name="Kijimoto T."/>
            <person name="Eskalen A."/>
            <person name="O'Donnell K."/>
            <person name="Kasson M."/>
        </authorList>
    </citation>
    <scope>NUCLEOTIDE SEQUENCE [LARGE SCALE GENOMIC DNA]</scope>
    <source>
        <strain evidence="2 3">NRRL62584</strain>
    </source>
</reference>
<feature type="chain" id="PRO_5019116261" evidence="1">
    <location>
        <begin position="21"/>
        <end position="181"/>
    </location>
</feature>
<organism evidence="2 3">
    <name type="scientific">Fusarium duplospermum</name>
    <dbReference type="NCBI Taxonomy" id="1325734"/>
    <lineage>
        <taxon>Eukaryota</taxon>
        <taxon>Fungi</taxon>
        <taxon>Dikarya</taxon>
        <taxon>Ascomycota</taxon>
        <taxon>Pezizomycotina</taxon>
        <taxon>Sordariomycetes</taxon>
        <taxon>Hypocreomycetidae</taxon>
        <taxon>Hypocreales</taxon>
        <taxon>Nectriaceae</taxon>
        <taxon>Fusarium</taxon>
        <taxon>Fusarium solani species complex</taxon>
    </lineage>
</organism>
<proteinExistence type="predicted"/>
<dbReference type="Proteomes" id="UP000288168">
    <property type="component" value="Unassembled WGS sequence"/>
</dbReference>
<protein>
    <submittedName>
        <fullName evidence="2">Uncharacterized protein</fullName>
    </submittedName>
</protein>
<name>A0A428PB93_9HYPO</name>
<keyword evidence="3" id="KW-1185">Reference proteome</keyword>
<feature type="signal peptide" evidence="1">
    <location>
        <begin position="1"/>
        <end position="20"/>
    </location>
</feature>
<evidence type="ECO:0000313" key="2">
    <source>
        <dbReference type="EMBL" id="RSL50328.1"/>
    </source>
</evidence>
<evidence type="ECO:0000313" key="3">
    <source>
        <dbReference type="Proteomes" id="UP000288168"/>
    </source>
</evidence>
<gene>
    <name evidence="2" type="ORF">CEP54_011985</name>
</gene>
<evidence type="ECO:0000256" key="1">
    <source>
        <dbReference type="SAM" id="SignalP"/>
    </source>
</evidence>
<dbReference type="AlphaFoldDB" id="A0A428PB93"/>
<accession>A0A428PB93</accession>
<keyword evidence="1" id="KW-0732">Signal</keyword>
<dbReference type="OrthoDB" id="10255963at2759"/>
<dbReference type="STRING" id="1325734.A0A428PB93"/>
<dbReference type="EMBL" id="NKCI01000165">
    <property type="protein sequence ID" value="RSL50328.1"/>
    <property type="molecule type" value="Genomic_DNA"/>
</dbReference>
<sequence>MSLQSTLMSLLALLATIVVANDPIPESAFEIASAPMYHFGRSWDRAPCYPEAAEINGEQVQGHHSDECIGIQNEGCADLGPWNGVNSPGNGFPVYYTVRNDGDLLDQGAQDRNHAKLYQGFFYHATFQTRKTSLNTCANTNDEFRSWDWHFLPDSAWLYDGDLIKTYETMLVGSVVVVDEV</sequence>
<comment type="caution">
    <text evidence="2">The sequence shown here is derived from an EMBL/GenBank/DDBJ whole genome shotgun (WGS) entry which is preliminary data.</text>
</comment>